<organism evidence="2">
    <name type="scientific">Guillardia theta (strain CCMP2712)</name>
    <name type="common">Cryptophyte</name>
    <dbReference type="NCBI Taxonomy" id="905079"/>
    <lineage>
        <taxon>Eukaryota</taxon>
        <taxon>Cryptophyceae</taxon>
        <taxon>Pyrenomonadales</taxon>
        <taxon>Geminigeraceae</taxon>
        <taxon>Guillardia</taxon>
    </lineage>
</organism>
<dbReference type="RefSeq" id="XP_005826438.1">
    <property type="nucleotide sequence ID" value="XM_005826381.1"/>
</dbReference>
<dbReference type="EnsemblProtists" id="EKX39458">
    <property type="protein sequence ID" value="EKX39458"/>
    <property type="gene ID" value="GUITHDRAFT_154420"/>
</dbReference>
<evidence type="ECO:0000313" key="3">
    <source>
        <dbReference type="EnsemblProtists" id="EKX39458"/>
    </source>
</evidence>
<name>L1IT98_GUITC</name>
<keyword evidence="1" id="KW-0812">Transmembrane</keyword>
<dbReference type="PaxDb" id="55529-EKX39458"/>
<reference evidence="3" key="3">
    <citation type="submission" date="2016-03" db="UniProtKB">
        <authorList>
            <consortium name="EnsemblProtists"/>
        </authorList>
    </citation>
    <scope>IDENTIFICATION</scope>
</reference>
<dbReference type="KEGG" id="gtt:GUITHDRAFT_154420"/>
<proteinExistence type="predicted"/>
<keyword evidence="4" id="KW-1185">Reference proteome</keyword>
<dbReference type="HOGENOM" id="CLU_1369426_0_0_1"/>
<dbReference type="Proteomes" id="UP000011087">
    <property type="component" value="Unassembled WGS sequence"/>
</dbReference>
<gene>
    <name evidence="2" type="ORF">GUITHDRAFT_154420</name>
</gene>
<dbReference type="EMBL" id="JH993039">
    <property type="protein sequence ID" value="EKX39458.1"/>
    <property type="molecule type" value="Genomic_DNA"/>
</dbReference>
<feature type="transmembrane region" description="Helical" evidence="1">
    <location>
        <begin position="91"/>
        <end position="112"/>
    </location>
</feature>
<dbReference type="AlphaFoldDB" id="L1IT98"/>
<evidence type="ECO:0000313" key="2">
    <source>
        <dbReference type="EMBL" id="EKX39458.1"/>
    </source>
</evidence>
<keyword evidence="1" id="KW-0472">Membrane</keyword>
<protein>
    <submittedName>
        <fullName evidence="2 3">Uncharacterized protein</fullName>
    </submittedName>
</protein>
<sequence length="200" mass="22033">MLADVVSKARDGIDVAIKAGKEGWQILMVQGRSGMEFVIVQSQDALSYIGSHLQPQARSIMQLSSEVFSTWAIKLQSLQKQLLNQSNRGPLSYAGLAAGALFVAMPIARFVFMKFLQKSAGANRIIYSKELDNSHHGYKIDNLQAGDLVMAAVSPVEAVEIYAASEKMKVPSAFLNLGFDGLSIFQELLQRNPRVFVYDF</sequence>
<evidence type="ECO:0000256" key="1">
    <source>
        <dbReference type="SAM" id="Phobius"/>
    </source>
</evidence>
<accession>L1IT98</accession>
<feature type="non-terminal residue" evidence="2">
    <location>
        <position position="200"/>
    </location>
</feature>
<keyword evidence="1" id="KW-1133">Transmembrane helix</keyword>
<reference evidence="2 4" key="1">
    <citation type="journal article" date="2012" name="Nature">
        <title>Algal genomes reveal evolutionary mosaicism and the fate of nucleomorphs.</title>
        <authorList>
            <consortium name="DOE Joint Genome Institute"/>
            <person name="Curtis B.A."/>
            <person name="Tanifuji G."/>
            <person name="Burki F."/>
            <person name="Gruber A."/>
            <person name="Irimia M."/>
            <person name="Maruyama S."/>
            <person name="Arias M.C."/>
            <person name="Ball S.G."/>
            <person name="Gile G.H."/>
            <person name="Hirakawa Y."/>
            <person name="Hopkins J.F."/>
            <person name="Kuo A."/>
            <person name="Rensing S.A."/>
            <person name="Schmutz J."/>
            <person name="Symeonidi A."/>
            <person name="Elias M."/>
            <person name="Eveleigh R.J."/>
            <person name="Herman E.K."/>
            <person name="Klute M.J."/>
            <person name="Nakayama T."/>
            <person name="Obornik M."/>
            <person name="Reyes-Prieto A."/>
            <person name="Armbrust E.V."/>
            <person name="Aves S.J."/>
            <person name="Beiko R.G."/>
            <person name="Coutinho P."/>
            <person name="Dacks J.B."/>
            <person name="Durnford D.G."/>
            <person name="Fast N.M."/>
            <person name="Green B.R."/>
            <person name="Grisdale C.J."/>
            <person name="Hempel F."/>
            <person name="Henrissat B."/>
            <person name="Hoppner M.P."/>
            <person name="Ishida K."/>
            <person name="Kim E."/>
            <person name="Koreny L."/>
            <person name="Kroth P.G."/>
            <person name="Liu Y."/>
            <person name="Malik S.B."/>
            <person name="Maier U.G."/>
            <person name="McRose D."/>
            <person name="Mock T."/>
            <person name="Neilson J.A."/>
            <person name="Onodera N.T."/>
            <person name="Poole A.M."/>
            <person name="Pritham E.J."/>
            <person name="Richards T.A."/>
            <person name="Rocap G."/>
            <person name="Roy S.W."/>
            <person name="Sarai C."/>
            <person name="Schaack S."/>
            <person name="Shirato S."/>
            <person name="Slamovits C.H."/>
            <person name="Spencer D.F."/>
            <person name="Suzuki S."/>
            <person name="Worden A.Z."/>
            <person name="Zauner S."/>
            <person name="Barry K."/>
            <person name="Bell C."/>
            <person name="Bharti A.K."/>
            <person name="Crow J.A."/>
            <person name="Grimwood J."/>
            <person name="Kramer R."/>
            <person name="Lindquist E."/>
            <person name="Lucas S."/>
            <person name="Salamov A."/>
            <person name="McFadden G.I."/>
            <person name="Lane C.E."/>
            <person name="Keeling P.J."/>
            <person name="Gray M.W."/>
            <person name="Grigoriev I.V."/>
            <person name="Archibald J.M."/>
        </authorList>
    </citation>
    <scope>NUCLEOTIDE SEQUENCE</scope>
    <source>
        <strain evidence="2 4">CCMP2712</strain>
    </source>
</reference>
<reference evidence="4" key="2">
    <citation type="submission" date="2012-11" db="EMBL/GenBank/DDBJ databases">
        <authorList>
            <person name="Kuo A."/>
            <person name="Curtis B.A."/>
            <person name="Tanifuji G."/>
            <person name="Burki F."/>
            <person name="Gruber A."/>
            <person name="Irimia M."/>
            <person name="Maruyama S."/>
            <person name="Arias M.C."/>
            <person name="Ball S.G."/>
            <person name="Gile G.H."/>
            <person name="Hirakawa Y."/>
            <person name="Hopkins J.F."/>
            <person name="Rensing S.A."/>
            <person name="Schmutz J."/>
            <person name="Symeonidi A."/>
            <person name="Elias M."/>
            <person name="Eveleigh R.J."/>
            <person name="Herman E.K."/>
            <person name="Klute M.J."/>
            <person name="Nakayama T."/>
            <person name="Obornik M."/>
            <person name="Reyes-Prieto A."/>
            <person name="Armbrust E.V."/>
            <person name="Aves S.J."/>
            <person name="Beiko R.G."/>
            <person name="Coutinho P."/>
            <person name="Dacks J.B."/>
            <person name="Durnford D.G."/>
            <person name="Fast N.M."/>
            <person name="Green B.R."/>
            <person name="Grisdale C."/>
            <person name="Hempe F."/>
            <person name="Henrissat B."/>
            <person name="Hoppner M.P."/>
            <person name="Ishida K.-I."/>
            <person name="Kim E."/>
            <person name="Koreny L."/>
            <person name="Kroth P.G."/>
            <person name="Liu Y."/>
            <person name="Malik S.-B."/>
            <person name="Maier U.G."/>
            <person name="McRose D."/>
            <person name="Mock T."/>
            <person name="Neilson J.A."/>
            <person name="Onodera N.T."/>
            <person name="Poole A.M."/>
            <person name="Pritham E.J."/>
            <person name="Richards T.A."/>
            <person name="Rocap G."/>
            <person name="Roy S.W."/>
            <person name="Sarai C."/>
            <person name="Schaack S."/>
            <person name="Shirato S."/>
            <person name="Slamovits C.H."/>
            <person name="Spencer D.F."/>
            <person name="Suzuki S."/>
            <person name="Worden A.Z."/>
            <person name="Zauner S."/>
            <person name="Barry K."/>
            <person name="Bell C."/>
            <person name="Bharti A.K."/>
            <person name="Crow J.A."/>
            <person name="Grimwood J."/>
            <person name="Kramer R."/>
            <person name="Lindquist E."/>
            <person name="Lucas S."/>
            <person name="Salamov A."/>
            <person name="McFadden G.I."/>
            <person name="Lane C.E."/>
            <person name="Keeling P.J."/>
            <person name="Gray M.W."/>
            <person name="Grigoriev I.V."/>
            <person name="Archibald J.M."/>
        </authorList>
    </citation>
    <scope>NUCLEOTIDE SEQUENCE</scope>
    <source>
        <strain evidence="4">CCMP2712</strain>
    </source>
</reference>
<evidence type="ECO:0000313" key="4">
    <source>
        <dbReference type="Proteomes" id="UP000011087"/>
    </source>
</evidence>
<dbReference type="GeneID" id="17296267"/>